<protein>
    <submittedName>
        <fullName evidence="3">Aspartate/glutamate racemase family protein</fullName>
    </submittedName>
</protein>
<evidence type="ECO:0000313" key="3">
    <source>
        <dbReference type="EMBL" id="MEI5906904.1"/>
    </source>
</evidence>
<name>A0ABU8HCN2_9BACI</name>
<proteinExistence type="inferred from homology"/>
<keyword evidence="2" id="KW-0413">Isomerase</keyword>
<dbReference type="SUPFAM" id="SSF53681">
    <property type="entry name" value="Aspartate/glutamate racemase"/>
    <property type="match status" value="2"/>
</dbReference>
<dbReference type="InterPro" id="IPR004380">
    <property type="entry name" value="Asp_race"/>
</dbReference>
<comment type="caution">
    <text evidence="3">The sequence shown here is derived from an EMBL/GenBank/DDBJ whole genome shotgun (WGS) entry which is preliminary data.</text>
</comment>
<dbReference type="Proteomes" id="UP001312865">
    <property type="component" value="Unassembled WGS sequence"/>
</dbReference>
<dbReference type="Gene3D" id="3.40.50.1860">
    <property type="match status" value="2"/>
</dbReference>
<accession>A0ABU8HCN2</accession>
<dbReference type="PANTHER" id="PTHR21198">
    <property type="entry name" value="GLUTAMATE RACEMASE"/>
    <property type="match status" value="1"/>
</dbReference>
<gene>
    <name evidence="3" type="ORF">WAK64_07505</name>
</gene>
<dbReference type="InterPro" id="IPR001920">
    <property type="entry name" value="Asp/Glu_race"/>
</dbReference>
<dbReference type="NCBIfam" id="TIGR00035">
    <property type="entry name" value="asp_race"/>
    <property type="match status" value="1"/>
</dbReference>
<evidence type="ECO:0000256" key="2">
    <source>
        <dbReference type="ARBA" id="ARBA00023235"/>
    </source>
</evidence>
<dbReference type="PANTHER" id="PTHR21198:SF7">
    <property type="entry name" value="ASPARTATE-GLUTAMATE RACEMASE FAMILY"/>
    <property type="match status" value="1"/>
</dbReference>
<dbReference type="EMBL" id="JBBAXC010000005">
    <property type="protein sequence ID" value="MEI5906904.1"/>
    <property type="molecule type" value="Genomic_DNA"/>
</dbReference>
<dbReference type="RefSeq" id="WP_336586346.1">
    <property type="nucleotide sequence ID" value="NZ_JBBAXC010000005.1"/>
</dbReference>
<reference evidence="3 4" key="1">
    <citation type="journal article" date="2018" name="J. Microbiol.">
        <title>Bacillus spongiae sp. nov., isolated from sponge of Jeju Island.</title>
        <authorList>
            <person name="Lee G.E."/>
            <person name="Im W.T."/>
            <person name="Park J.S."/>
        </authorList>
    </citation>
    <scope>NUCLEOTIDE SEQUENCE [LARGE SCALE GENOMIC DNA]</scope>
    <source>
        <strain evidence="3 4">135PIL107-10</strain>
    </source>
</reference>
<sequence>MKTIGILGGMSWESSSIYYQLINERVKETLGGHHSAKCVLFSVDFQPIKDLQHEGRWEEATERLVDSVKSIEKAGADFLIIGTNTMHKIADEIEATTSIPLLHIADMTGEEIKNRGLKRLGLLATKFTMEQDFYKGRLQTNSNLDIIVPDEQDRNTVHDIIYDELCLGKVKEASKQKYLDITNKLIHEGAEGIILGCTEITMLVKESDIQVPVFDTTKIHAIKAADYAMNHFVLNR</sequence>
<dbReference type="InterPro" id="IPR015942">
    <property type="entry name" value="Asp/Glu/hydantoin_racemase"/>
</dbReference>
<dbReference type="Pfam" id="PF01177">
    <property type="entry name" value="Asp_Glu_race"/>
    <property type="match status" value="1"/>
</dbReference>
<organism evidence="3 4">
    <name type="scientific">Bacillus spongiae</name>
    <dbReference type="NCBI Taxonomy" id="2683610"/>
    <lineage>
        <taxon>Bacteria</taxon>
        <taxon>Bacillati</taxon>
        <taxon>Bacillota</taxon>
        <taxon>Bacilli</taxon>
        <taxon>Bacillales</taxon>
        <taxon>Bacillaceae</taxon>
        <taxon>Bacillus</taxon>
    </lineage>
</organism>
<evidence type="ECO:0000256" key="1">
    <source>
        <dbReference type="ARBA" id="ARBA00007847"/>
    </source>
</evidence>
<evidence type="ECO:0000313" key="4">
    <source>
        <dbReference type="Proteomes" id="UP001312865"/>
    </source>
</evidence>
<keyword evidence="4" id="KW-1185">Reference proteome</keyword>
<comment type="similarity">
    <text evidence="1">Belongs to the aspartate/glutamate racemases family.</text>
</comment>